<dbReference type="GO" id="GO:0003677">
    <property type="term" value="F:DNA binding"/>
    <property type="evidence" value="ECO:0007669"/>
    <property type="project" value="UniProtKB-KW"/>
</dbReference>
<dbReference type="GO" id="GO:0003700">
    <property type="term" value="F:DNA-binding transcription factor activity"/>
    <property type="evidence" value="ECO:0007669"/>
    <property type="project" value="InterPro"/>
</dbReference>
<reference evidence="5" key="1">
    <citation type="journal article" date="2014" name="Int. J. Syst. Evol. Microbiol.">
        <title>Complete genome sequence of Corynebacterium casei LMG S-19264T (=DSM 44701T), isolated from a smear-ripened cheese.</title>
        <authorList>
            <consortium name="US DOE Joint Genome Institute (JGI-PGF)"/>
            <person name="Walter F."/>
            <person name="Albersmeier A."/>
            <person name="Kalinowski J."/>
            <person name="Ruckert C."/>
        </authorList>
    </citation>
    <scope>NUCLEOTIDE SEQUENCE</scope>
    <source>
        <strain evidence="5">CCM 8433</strain>
    </source>
</reference>
<evidence type="ECO:0000313" key="5">
    <source>
        <dbReference type="EMBL" id="GGI65404.1"/>
    </source>
</evidence>
<dbReference type="SMART" id="SM00866">
    <property type="entry name" value="UTRA"/>
    <property type="match status" value="1"/>
</dbReference>
<dbReference type="InterPro" id="IPR050679">
    <property type="entry name" value="Bact_HTH_transcr_reg"/>
</dbReference>
<dbReference type="SUPFAM" id="SSF46785">
    <property type="entry name" value="Winged helix' DNA-binding domain"/>
    <property type="match status" value="1"/>
</dbReference>
<dbReference type="GO" id="GO:0045892">
    <property type="term" value="P:negative regulation of DNA-templated transcription"/>
    <property type="evidence" value="ECO:0007669"/>
    <property type="project" value="TreeGrafter"/>
</dbReference>
<dbReference type="InterPro" id="IPR000524">
    <property type="entry name" value="Tscrpt_reg_HTH_GntR"/>
</dbReference>
<dbReference type="Proteomes" id="UP000622610">
    <property type="component" value="Unassembled WGS sequence"/>
</dbReference>
<evidence type="ECO:0000256" key="1">
    <source>
        <dbReference type="ARBA" id="ARBA00023015"/>
    </source>
</evidence>
<gene>
    <name evidence="5" type="ORF">GCM10011482_10580</name>
</gene>
<reference evidence="5" key="2">
    <citation type="submission" date="2020-09" db="EMBL/GenBank/DDBJ databases">
        <authorList>
            <person name="Sun Q."/>
            <person name="Sedlacek I."/>
        </authorList>
    </citation>
    <scope>NUCLEOTIDE SEQUENCE</scope>
    <source>
        <strain evidence="5">CCM 8433</strain>
    </source>
</reference>
<dbReference type="Pfam" id="PF07702">
    <property type="entry name" value="UTRA"/>
    <property type="match status" value="1"/>
</dbReference>
<sequence>MENMEKGLSKQPLYTQLVDLLKEKIEMEMEANDMLPSERELTNRYGLSRTTVRLALQELEKQGYIYRQHGKGTFVSDLSKHVTNLAGSYSFTEQMVSLGKQPETKILEFIIIEANKYLASQLSVSLGEKLIKLKRLRSADGQPMMVERSYLPLKKFLALTEEMLEQKPLYDLFSQEFNQQIKVANEEFFASIARAKDARQLEIPEGAPVLNLIRTTYNAENEIIEFTLSVARADQFRYKITHVRTAES</sequence>
<dbReference type="InterPro" id="IPR036390">
    <property type="entry name" value="WH_DNA-bd_sf"/>
</dbReference>
<dbReference type="SMART" id="SM00345">
    <property type="entry name" value="HTH_GNTR"/>
    <property type="match status" value="1"/>
</dbReference>
<accession>A0A917N4U5</accession>
<keyword evidence="1" id="KW-0805">Transcription regulation</keyword>
<organism evidence="5 6">
    <name type="scientific">Enterococcus alcedinis</name>
    <dbReference type="NCBI Taxonomy" id="1274384"/>
    <lineage>
        <taxon>Bacteria</taxon>
        <taxon>Bacillati</taxon>
        <taxon>Bacillota</taxon>
        <taxon>Bacilli</taxon>
        <taxon>Lactobacillales</taxon>
        <taxon>Enterococcaceae</taxon>
        <taxon>Enterococcus</taxon>
    </lineage>
</organism>
<dbReference type="CDD" id="cd07377">
    <property type="entry name" value="WHTH_GntR"/>
    <property type="match status" value="1"/>
</dbReference>
<name>A0A917N4U5_9ENTE</name>
<dbReference type="Gene3D" id="3.40.1410.10">
    <property type="entry name" value="Chorismate lyase-like"/>
    <property type="match status" value="1"/>
</dbReference>
<keyword evidence="3" id="KW-0804">Transcription</keyword>
<feature type="domain" description="HTH gntR-type" evidence="4">
    <location>
        <begin position="11"/>
        <end position="78"/>
    </location>
</feature>
<dbReference type="InterPro" id="IPR036388">
    <property type="entry name" value="WH-like_DNA-bd_sf"/>
</dbReference>
<evidence type="ECO:0000313" key="6">
    <source>
        <dbReference type="Proteomes" id="UP000622610"/>
    </source>
</evidence>
<evidence type="ECO:0000256" key="2">
    <source>
        <dbReference type="ARBA" id="ARBA00023125"/>
    </source>
</evidence>
<keyword evidence="2" id="KW-0238">DNA-binding</keyword>
<dbReference type="AlphaFoldDB" id="A0A917N4U5"/>
<dbReference type="PROSITE" id="PS50949">
    <property type="entry name" value="HTH_GNTR"/>
    <property type="match status" value="1"/>
</dbReference>
<evidence type="ECO:0000259" key="4">
    <source>
        <dbReference type="PROSITE" id="PS50949"/>
    </source>
</evidence>
<protein>
    <submittedName>
        <fullName evidence="5">GntR family transcriptional regulator</fullName>
    </submittedName>
</protein>
<proteinExistence type="predicted"/>
<dbReference type="EMBL" id="BMDT01000003">
    <property type="protein sequence ID" value="GGI65404.1"/>
    <property type="molecule type" value="Genomic_DNA"/>
</dbReference>
<dbReference type="InterPro" id="IPR011663">
    <property type="entry name" value="UTRA"/>
</dbReference>
<dbReference type="PANTHER" id="PTHR44846">
    <property type="entry name" value="MANNOSYL-D-GLYCERATE TRANSPORT/METABOLISM SYSTEM REPRESSOR MNGR-RELATED"/>
    <property type="match status" value="1"/>
</dbReference>
<comment type="caution">
    <text evidence="5">The sequence shown here is derived from an EMBL/GenBank/DDBJ whole genome shotgun (WGS) entry which is preliminary data.</text>
</comment>
<dbReference type="PRINTS" id="PR00035">
    <property type="entry name" value="HTHGNTR"/>
</dbReference>
<evidence type="ECO:0000256" key="3">
    <source>
        <dbReference type="ARBA" id="ARBA00023163"/>
    </source>
</evidence>
<dbReference type="Pfam" id="PF00392">
    <property type="entry name" value="GntR"/>
    <property type="match status" value="1"/>
</dbReference>
<dbReference type="PANTHER" id="PTHR44846:SF1">
    <property type="entry name" value="MANNOSYL-D-GLYCERATE TRANSPORT_METABOLISM SYSTEM REPRESSOR MNGR-RELATED"/>
    <property type="match status" value="1"/>
</dbReference>
<dbReference type="SUPFAM" id="SSF64288">
    <property type="entry name" value="Chorismate lyase-like"/>
    <property type="match status" value="1"/>
</dbReference>
<dbReference type="Gene3D" id="1.10.10.10">
    <property type="entry name" value="Winged helix-like DNA-binding domain superfamily/Winged helix DNA-binding domain"/>
    <property type="match status" value="1"/>
</dbReference>
<dbReference type="InterPro" id="IPR028978">
    <property type="entry name" value="Chorismate_lyase_/UTRA_dom_sf"/>
</dbReference>
<keyword evidence="6" id="KW-1185">Reference proteome</keyword>